<organism evidence="2 3">
    <name type="scientific">Trichonephila clavipes</name>
    <name type="common">Golden silk orbweaver</name>
    <name type="synonym">Nephila clavipes</name>
    <dbReference type="NCBI Taxonomy" id="2585209"/>
    <lineage>
        <taxon>Eukaryota</taxon>
        <taxon>Metazoa</taxon>
        <taxon>Ecdysozoa</taxon>
        <taxon>Arthropoda</taxon>
        <taxon>Chelicerata</taxon>
        <taxon>Arachnida</taxon>
        <taxon>Araneae</taxon>
        <taxon>Araneomorphae</taxon>
        <taxon>Entelegynae</taxon>
        <taxon>Araneoidea</taxon>
        <taxon>Nephilidae</taxon>
        <taxon>Trichonephila</taxon>
    </lineage>
</organism>
<proteinExistence type="predicted"/>
<dbReference type="EMBL" id="BMAU01021431">
    <property type="protein sequence ID" value="GFY35297.1"/>
    <property type="molecule type" value="Genomic_DNA"/>
</dbReference>
<accession>A0A8X7BM02</accession>
<reference evidence="2" key="1">
    <citation type="submission" date="2020-08" db="EMBL/GenBank/DDBJ databases">
        <title>Multicomponent nature underlies the extraordinary mechanical properties of spider dragline silk.</title>
        <authorList>
            <person name="Kono N."/>
            <person name="Nakamura H."/>
            <person name="Mori M."/>
            <person name="Yoshida Y."/>
            <person name="Ohtoshi R."/>
            <person name="Malay A.D."/>
            <person name="Moran D.A.P."/>
            <person name="Tomita M."/>
            <person name="Numata K."/>
            <person name="Arakawa K."/>
        </authorList>
    </citation>
    <scope>NUCLEOTIDE SEQUENCE</scope>
</reference>
<gene>
    <name evidence="2" type="ORF">TNCV_796531</name>
</gene>
<keyword evidence="3" id="KW-1185">Reference proteome</keyword>
<dbReference type="Proteomes" id="UP000887159">
    <property type="component" value="Unassembled WGS sequence"/>
</dbReference>
<dbReference type="AlphaFoldDB" id="A0A8X7BM02"/>
<keyword evidence="1" id="KW-1133">Transmembrane helix</keyword>
<sequence length="160" mass="18636">MKRISACCYKDRYPQCESEKSIYRPSILCTRYGDVVDFSLDGLLSQKPIELEQRRRMRDADALHSPIRDYWGRKRSPPSGFKESVRKLTRILFICFFLLLAAHAKEVVGTTALDRFKRRELRLPLKDGICEAATPVIYRGRYQRKDLQGQLHLGDNSLKI</sequence>
<keyword evidence="1" id="KW-0812">Transmembrane</keyword>
<evidence type="ECO:0000313" key="3">
    <source>
        <dbReference type="Proteomes" id="UP000887159"/>
    </source>
</evidence>
<comment type="caution">
    <text evidence="2">The sequence shown here is derived from an EMBL/GenBank/DDBJ whole genome shotgun (WGS) entry which is preliminary data.</text>
</comment>
<evidence type="ECO:0000313" key="2">
    <source>
        <dbReference type="EMBL" id="GFY35297.1"/>
    </source>
</evidence>
<evidence type="ECO:0000256" key="1">
    <source>
        <dbReference type="SAM" id="Phobius"/>
    </source>
</evidence>
<keyword evidence="1" id="KW-0472">Membrane</keyword>
<protein>
    <submittedName>
        <fullName evidence="2">Uncharacterized protein</fullName>
    </submittedName>
</protein>
<feature type="transmembrane region" description="Helical" evidence="1">
    <location>
        <begin position="91"/>
        <end position="113"/>
    </location>
</feature>
<name>A0A8X7BM02_TRICX</name>